<dbReference type="Pfam" id="PF00690">
    <property type="entry name" value="Cation_ATPase_N"/>
    <property type="match status" value="1"/>
</dbReference>
<dbReference type="Pfam" id="PF00122">
    <property type="entry name" value="E1-E2_ATPase"/>
    <property type="match status" value="1"/>
</dbReference>
<accession>E7MQW8</accession>
<evidence type="ECO:0000256" key="10">
    <source>
        <dbReference type="ARBA" id="ARBA00022741"/>
    </source>
</evidence>
<dbReference type="STRING" id="706433.HMPREF9430_01957"/>
<evidence type="ECO:0000259" key="19">
    <source>
        <dbReference type="SMART" id="SM00831"/>
    </source>
</evidence>
<dbReference type="InterPro" id="IPR036412">
    <property type="entry name" value="HAD-like_sf"/>
</dbReference>
<dbReference type="InterPro" id="IPR023299">
    <property type="entry name" value="ATPase_P-typ_cyto_dom_N"/>
</dbReference>
<feature type="transmembrane region" description="Helical" evidence="18">
    <location>
        <begin position="767"/>
        <end position="793"/>
    </location>
</feature>
<keyword evidence="12" id="KW-0460">Magnesium</keyword>
<dbReference type="InterPro" id="IPR018303">
    <property type="entry name" value="ATPase_P-typ_P_site"/>
</dbReference>
<dbReference type="EC" id="7.2.2.14" evidence="4"/>
<evidence type="ECO:0000256" key="3">
    <source>
        <dbReference type="ARBA" id="ARBA00008746"/>
    </source>
</evidence>
<feature type="transmembrane region" description="Helical" evidence="18">
    <location>
        <begin position="276"/>
        <end position="295"/>
    </location>
</feature>
<dbReference type="Gene3D" id="3.40.50.1000">
    <property type="entry name" value="HAD superfamily/HAD-like"/>
    <property type="match status" value="1"/>
</dbReference>
<keyword evidence="21" id="KW-1185">Reference proteome</keyword>
<evidence type="ECO:0000256" key="18">
    <source>
        <dbReference type="SAM" id="Phobius"/>
    </source>
</evidence>
<keyword evidence="6" id="KW-1003">Cell membrane</keyword>
<comment type="subcellular location">
    <subcellularLocation>
        <location evidence="2">Cell inner membrane</location>
        <topology evidence="2">Multi-pass membrane protein</topology>
    </subcellularLocation>
</comment>
<dbReference type="GO" id="GO:0005524">
    <property type="term" value="F:ATP binding"/>
    <property type="evidence" value="ECO:0007669"/>
    <property type="project" value="UniProtKB-KW"/>
</dbReference>
<evidence type="ECO:0000256" key="13">
    <source>
        <dbReference type="ARBA" id="ARBA00022967"/>
    </source>
</evidence>
<dbReference type="GO" id="GO:0015444">
    <property type="term" value="F:P-type magnesium transporter activity"/>
    <property type="evidence" value="ECO:0007669"/>
    <property type="project" value="UniProtKB-EC"/>
</dbReference>
<dbReference type="HOGENOM" id="CLU_002360_6_3_9"/>
<dbReference type="AlphaFoldDB" id="E7MQW8"/>
<feature type="transmembrane region" description="Helical" evidence="18">
    <location>
        <begin position="873"/>
        <end position="890"/>
    </location>
</feature>
<evidence type="ECO:0000256" key="2">
    <source>
        <dbReference type="ARBA" id="ARBA00004429"/>
    </source>
</evidence>
<dbReference type="InterPro" id="IPR044492">
    <property type="entry name" value="P_typ_ATPase_HD_dom"/>
</dbReference>
<feature type="transmembrane region" description="Helical" evidence="18">
    <location>
        <begin position="106"/>
        <end position="125"/>
    </location>
</feature>
<evidence type="ECO:0000256" key="17">
    <source>
        <dbReference type="ARBA" id="ARBA00047295"/>
    </source>
</evidence>
<dbReference type="InterPro" id="IPR001757">
    <property type="entry name" value="P_typ_ATPase"/>
</dbReference>
<dbReference type="PRINTS" id="PR01836">
    <property type="entry name" value="MGATPASE"/>
</dbReference>
<keyword evidence="10" id="KW-0547">Nucleotide-binding</keyword>
<dbReference type="GO" id="GO:0005886">
    <property type="term" value="C:plasma membrane"/>
    <property type="evidence" value="ECO:0007669"/>
    <property type="project" value="UniProtKB-SubCell"/>
</dbReference>
<dbReference type="Pfam" id="PF00689">
    <property type="entry name" value="Cation_ATPase_C"/>
    <property type="match status" value="1"/>
</dbReference>
<protein>
    <recommendedName>
        <fullName evidence="5">Magnesium-transporting ATPase, P-type 1</fullName>
        <ecNumber evidence="4">7.2.2.14</ecNumber>
    </recommendedName>
    <alternativeName>
        <fullName evidence="16">Mg(2+) transport ATPase, P-type 1</fullName>
    </alternativeName>
</protein>
<feature type="transmembrane region" description="Helical" evidence="18">
    <location>
        <begin position="835"/>
        <end position="853"/>
    </location>
</feature>
<dbReference type="SFLD" id="SFLDG00002">
    <property type="entry name" value="C1.7:_P-type_atpase_like"/>
    <property type="match status" value="1"/>
</dbReference>
<feature type="domain" description="Cation-transporting P-type ATPase N-terminal" evidence="19">
    <location>
        <begin position="31"/>
        <end position="104"/>
    </location>
</feature>
<keyword evidence="13" id="KW-1278">Translocase</keyword>
<dbReference type="CDD" id="cd02077">
    <property type="entry name" value="P-type_ATPase_Mg"/>
    <property type="match status" value="1"/>
</dbReference>
<dbReference type="SFLD" id="SFLDF00027">
    <property type="entry name" value="p-type_atpase"/>
    <property type="match status" value="1"/>
</dbReference>
<dbReference type="SUPFAM" id="SSF81653">
    <property type="entry name" value="Calcium ATPase, transduction domain A"/>
    <property type="match status" value="1"/>
</dbReference>
<dbReference type="EMBL" id="AECQ01000041">
    <property type="protein sequence ID" value="EFW23461.1"/>
    <property type="molecule type" value="Genomic_DNA"/>
</dbReference>
<reference evidence="20 21" key="1">
    <citation type="submission" date="2010-08" db="EMBL/GenBank/DDBJ databases">
        <authorList>
            <person name="Weinstock G."/>
            <person name="Sodergren E."/>
            <person name="Clifton S."/>
            <person name="Fulton L."/>
            <person name="Fulton B."/>
            <person name="Courtney L."/>
            <person name="Fronick C."/>
            <person name="Harrison M."/>
            <person name="Strong C."/>
            <person name="Farmer C."/>
            <person name="Delahaunty K."/>
            <person name="Markovic C."/>
            <person name="Hall O."/>
            <person name="Minx P."/>
            <person name="Tomlinson C."/>
            <person name="Mitreva M."/>
            <person name="Hou S."/>
            <person name="Chen J."/>
            <person name="Wollam A."/>
            <person name="Pepin K.H."/>
            <person name="Johnson M."/>
            <person name="Bhonagiri V."/>
            <person name="Zhang X."/>
            <person name="Suruliraj S."/>
            <person name="Warren W."/>
            <person name="Chinwalla A."/>
            <person name="Mardis E.R."/>
            <person name="Wilson R.K."/>
        </authorList>
    </citation>
    <scope>NUCLEOTIDE SEQUENCE [LARGE SCALE GENOMIC DNA]</scope>
    <source>
        <strain evidence="20 21">F0204</strain>
    </source>
</reference>
<name>E7MQW8_9FIRM</name>
<dbReference type="Gene3D" id="3.40.1110.10">
    <property type="entry name" value="Calcium-transporting ATPase, cytoplasmic domain N"/>
    <property type="match status" value="1"/>
</dbReference>
<evidence type="ECO:0000256" key="9">
    <source>
        <dbReference type="ARBA" id="ARBA00022692"/>
    </source>
</evidence>
<dbReference type="Gene3D" id="2.70.150.10">
    <property type="entry name" value="Calcium-transporting ATPase, cytoplasmic transduction domain A"/>
    <property type="match status" value="1"/>
</dbReference>
<dbReference type="Gene3D" id="1.20.1110.10">
    <property type="entry name" value="Calcium-transporting ATPase, transmembrane domain"/>
    <property type="match status" value="1"/>
</dbReference>
<keyword evidence="8" id="KW-0597">Phosphoprotein</keyword>
<dbReference type="InterPro" id="IPR023298">
    <property type="entry name" value="ATPase_P-typ_TM_dom_sf"/>
</dbReference>
<evidence type="ECO:0000256" key="7">
    <source>
        <dbReference type="ARBA" id="ARBA00022519"/>
    </source>
</evidence>
<evidence type="ECO:0000256" key="4">
    <source>
        <dbReference type="ARBA" id="ARBA00012786"/>
    </source>
</evidence>
<evidence type="ECO:0000256" key="15">
    <source>
        <dbReference type="ARBA" id="ARBA00023136"/>
    </source>
</evidence>
<feature type="transmembrane region" description="Helical" evidence="18">
    <location>
        <begin position="301"/>
        <end position="326"/>
    </location>
</feature>
<dbReference type="NCBIfam" id="TIGR01524">
    <property type="entry name" value="ATPase-IIIB_Mg"/>
    <property type="match status" value="1"/>
</dbReference>
<dbReference type="SFLD" id="SFLDS00003">
    <property type="entry name" value="Haloacid_Dehalogenase"/>
    <property type="match status" value="1"/>
</dbReference>
<evidence type="ECO:0000256" key="12">
    <source>
        <dbReference type="ARBA" id="ARBA00022842"/>
    </source>
</evidence>
<evidence type="ECO:0000313" key="21">
    <source>
        <dbReference type="Proteomes" id="UP000004097"/>
    </source>
</evidence>
<evidence type="ECO:0000256" key="16">
    <source>
        <dbReference type="ARBA" id="ARBA00029806"/>
    </source>
</evidence>
<keyword evidence="14 18" id="KW-1133">Transmembrane helix</keyword>
<dbReference type="InterPro" id="IPR023214">
    <property type="entry name" value="HAD_sf"/>
</dbReference>
<proteinExistence type="inferred from homology"/>
<dbReference type="InterPro" id="IPR006068">
    <property type="entry name" value="ATPase_P-typ_cation-transptr_C"/>
</dbReference>
<evidence type="ECO:0000256" key="14">
    <source>
        <dbReference type="ARBA" id="ARBA00022989"/>
    </source>
</evidence>
<dbReference type="PANTHER" id="PTHR42861">
    <property type="entry name" value="CALCIUM-TRANSPORTING ATPASE"/>
    <property type="match status" value="1"/>
</dbReference>
<dbReference type="Pfam" id="PF13246">
    <property type="entry name" value="Cation_ATPase"/>
    <property type="match status" value="1"/>
</dbReference>
<comment type="catalytic activity">
    <reaction evidence="17">
        <text>Mg(2+)(out) + ATP + H2O = Mg(2+)(in) + ADP + phosphate + H(+)</text>
        <dbReference type="Rhea" id="RHEA:10260"/>
        <dbReference type="ChEBI" id="CHEBI:15377"/>
        <dbReference type="ChEBI" id="CHEBI:15378"/>
        <dbReference type="ChEBI" id="CHEBI:18420"/>
        <dbReference type="ChEBI" id="CHEBI:30616"/>
        <dbReference type="ChEBI" id="CHEBI:43474"/>
        <dbReference type="ChEBI" id="CHEBI:456216"/>
        <dbReference type="EC" id="7.2.2.14"/>
    </reaction>
</comment>
<evidence type="ECO:0000256" key="1">
    <source>
        <dbReference type="ARBA" id="ARBA00003954"/>
    </source>
</evidence>
<dbReference type="InterPro" id="IPR059000">
    <property type="entry name" value="ATPase_P-type_domA"/>
</dbReference>
<evidence type="ECO:0000256" key="6">
    <source>
        <dbReference type="ARBA" id="ARBA00022475"/>
    </source>
</evidence>
<evidence type="ECO:0000256" key="11">
    <source>
        <dbReference type="ARBA" id="ARBA00022840"/>
    </source>
</evidence>
<dbReference type="GO" id="GO:0016887">
    <property type="term" value="F:ATP hydrolysis activity"/>
    <property type="evidence" value="ECO:0007669"/>
    <property type="project" value="InterPro"/>
</dbReference>
<evidence type="ECO:0000256" key="8">
    <source>
        <dbReference type="ARBA" id="ARBA00022553"/>
    </source>
</evidence>
<dbReference type="SMART" id="SM00831">
    <property type="entry name" value="Cation_ATPase_N"/>
    <property type="match status" value="1"/>
</dbReference>
<organism evidence="20 21">
    <name type="scientific">Solobacterium moorei F0204</name>
    <dbReference type="NCBI Taxonomy" id="706433"/>
    <lineage>
        <taxon>Bacteria</taxon>
        <taxon>Bacillati</taxon>
        <taxon>Bacillota</taxon>
        <taxon>Erysipelotrichia</taxon>
        <taxon>Erysipelotrichales</taxon>
        <taxon>Erysipelotrichaceae</taxon>
        <taxon>Solobacterium</taxon>
    </lineage>
</organism>
<keyword evidence="9 18" id="KW-0812">Transmembrane</keyword>
<sequence>MKEEVGDMILNNNKKLGPTPKSIGVEQEFQQIAKTEESNLLRELACTRNGINDEEREERLEKYGYNDLSAMQKHSWVYFLVHSFADAFIVVLLVLAIVTFVVESDILSGSIILALACMSAVIRFFQDYGSYRDMQKLKEMEHDTVRIQVPGKDGTEVREVPVEEVVPGDIQLIGSGDIVSGDLYLLESKDLFVSVSAFTGESIPVEKYKGVDDRIVNAAELNNICLGGSTVNSGTGVGVVVRTGTSSYLGKISSTIHTKKKETDFDKSLSKITRILITYMIVVVIFVLLINGLVKKNWLEAFLFSISVAVGITPGMLPMIVNGTLAKGAKFLAKKKTIVKNMSAIQNLGAIDVLCTDKTGTLTMDHVVLQKYLDVNGEDSHLVLNYAWMNAYYSTGVKNLIDRAILAYGEESNAQKYAGGYVKSDEIPYDFERRRMSVLISNPGGEHLGGNVEEILPMPQDEVLITKGALESVLECCSRIRVKKEYMDIHEEDLAKINALAEQLNKEGMHVIGVAAKKKSVGDTTVFHAEDETNMTFLGIIAFLDPPKPDAKEAIRGLYDAGVHVKVISGDAPVVVEHVCKLVGMKVGDQRAVTGSDLENMSDAELSSVVEKNDIFARLSPMQKKRVVDALRNNGHVVGYMGDGVNDAPSLHDADVGISVDNATDVAKASADIILLEKSLTVILNGIYEGRRIYGNILKYMKMALSSNFGNVFSVLIASIFLPFLPMLPLQILIQNLIYDFTQIAIPWDNVDDEFLQTPHKWNSASLVSFMNVIGGFSSVFDVLTFLVLWFILGYNTLAMQNYFQTGWFIEGLISQILIVQFIRTSKRPIIDSKCDSRLALASAFGIFVGISIPDLFDNLKNTVFTEMPFEYFMYLIIILALYSTTIEIVKKFYIKKYGSWL</sequence>
<feature type="transmembrane region" description="Helical" evidence="18">
    <location>
        <begin position="76"/>
        <end position="100"/>
    </location>
</feature>
<dbReference type="SUPFAM" id="SSF56784">
    <property type="entry name" value="HAD-like"/>
    <property type="match status" value="1"/>
</dbReference>
<dbReference type="InterPro" id="IPR006415">
    <property type="entry name" value="P-type_ATPase_IIIB"/>
</dbReference>
<evidence type="ECO:0000313" key="20">
    <source>
        <dbReference type="EMBL" id="EFW23461.1"/>
    </source>
</evidence>
<keyword evidence="7" id="KW-0997">Cell inner membrane</keyword>
<dbReference type="NCBIfam" id="TIGR01494">
    <property type="entry name" value="ATPase_P-type"/>
    <property type="match status" value="2"/>
</dbReference>
<dbReference type="InterPro" id="IPR004014">
    <property type="entry name" value="ATPase_P-typ_cation-transptr_N"/>
</dbReference>
<comment type="function">
    <text evidence="1">Mediates magnesium influx to the cytosol.</text>
</comment>
<comment type="caution">
    <text evidence="20">The sequence shown here is derived from an EMBL/GenBank/DDBJ whole genome shotgun (WGS) entry which is preliminary data.</text>
</comment>
<dbReference type="eggNOG" id="COG0474">
    <property type="taxonomic scope" value="Bacteria"/>
</dbReference>
<keyword evidence="15 18" id="KW-0472">Membrane</keyword>
<keyword evidence="20" id="KW-0378">Hydrolase</keyword>
<dbReference type="Proteomes" id="UP000004097">
    <property type="component" value="Unassembled WGS sequence"/>
</dbReference>
<dbReference type="PROSITE" id="PS00154">
    <property type="entry name" value="ATPASE_E1_E2"/>
    <property type="match status" value="1"/>
</dbReference>
<keyword evidence="11" id="KW-0067">ATP-binding</keyword>
<gene>
    <name evidence="20" type="primary">mgtA</name>
    <name evidence="20" type="ORF">HMPREF9430_01957</name>
</gene>
<comment type="similarity">
    <text evidence="3">Belongs to the cation transport ATPase (P-type) (TC 3.A.3) family. Type IIIB subfamily.</text>
</comment>
<dbReference type="SUPFAM" id="SSF81665">
    <property type="entry name" value="Calcium ATPase, transmembrane domain M"/>
    <property type="match status" value="1"/>
</dbReference>
<evidence type="ECO:0000256" key="5">
    <source>
        <dbReference type="ARBA" id="ARBA00013555"/>
    </source>
</evidence>
<dbReference type="InterPro" id="IPR008250">
    <property type="entry name" value="ATPase_P-typ_transduc_dom_A_sf"/>
</dbReference>